<dbReference type="Proteomes" id="UP000676506">
    <property type="component" value="Chromosome 1"/>
</dbReference>
<keyword evidence="8" id="KW-1185">Reference proteome</keyword>
<name>A0ABX8BBH8_9BACT</name>
<evidence type="ECO:0000313" key="8">
    <source>
        <dbReference type="Proteomes" id="UP000676506"/>
    </source>
</evidence>
<dbReference type="Pfam" id="PF01430">
    <property type="entry name" value="HSP33"/>
    <property type="match status" value="1"/>
</dbReference>
<dbReference type="InterPro" id="IPR000397">
    <property type="entry name" value="Heat_shock_Hsp33"/>
</dbReference>
<feature type="disulfide bond" description="Redox-active" evidence="6">
    <location>
        <begin position="281"/>
        <end position="284"/>
    </location>
</feature>
<gene>
    <name evidence="6 7" type="primary">hslO</name>
    <name evidence="7" type="ORF">J8C06_08710</name>
</gene>
<evidence type="ECO:0000256" key="5">
    <source>
        <dbReference type="ARBA" id="ARBA00023284"/>
    </source>
</evidence>
<comment type="subcellular location">
    <subcellularLocation>
        <location evidence="6">Cytoplasm</location>
    </subcellularLocation>
</comment>
<dbReference type="CDD" id="cd00498">
    <property type="entry name" value="Hsp33"/>
    <property type="match status" value="1"/>
</dbReference>
<protein>
    <recommendedName>
        <fullName evidence="6">33 kDa chaperonin</fullName>
    </recommendedName>
    <alternativeName>
        <fullName evidence="6">Heat shock protein 33 homolog</fullName>
        <shortName evidence="6">HSP33</shortName>
    </alternativeName>
</protein>
<evidence type="ECO:0000256" key="6">
    <source>
        <dbReference type="HAMAP-Rule" id="MF_00117"/>
    </source>
</evidence>
<dbReference type="PIRSF" id="PIRSF005261">
    <property type="entry name" value="Heat_shock_Hsp33"/>
    <property type="match status" value="1"/>
</dbReference>
<dbReference type="InterPro" id="IPR016154">
    <property type="entry name" value="Heat_shock_Hsp33_C"/>
</dbReference>
<dbReference type="SUPFAM" id="SSF118352">
    <property type="entry name" value="HSP33 redox switch-like"/>
    <property type="match status" value="1"/>
</dbReference>
<keyword evidence="3 6" id="KW-1015">Disulfide bond</keyword>
<evidence type="ECO:0000256" key="2">
    <source>
        <dbReference type="ARBA" id="ARBA00022833"/>
    </source>
</evidence>
<dbReference type="PANTHER" id="PTHR30111">
    <property type="entry name" value="33 KDA CHAPERONIN"/>
    <property type="match status" value="1"/>
</dbReference>
<accession>A0ABX8BBH8</accession>
<keyword evidence="2 6" id="KW-0862">Zinc</keyword>
<dbReference type="Gene3D" id="3.55.30.10">
    <property type="entry name" value="Hsp33 domain"/>
    <property type="match status" value="1"/>
</dbReference>
<comment type="PTM">
    <text evidence="6">Under oxidizing conditions two disulfide bonds are formed involving the reactive cysteines. Under reducing conditions zinc is bound to the reactive cysteines and the protein is inactive.</text>
</comment>
<feature type="disulfide bond" description="Redox-active" evidence="6">
    <location>
        <begin position="248"/>
        <end position="250"/>
    </location>
</feature>
<keyword evidence="5 6" id="KW-0676">Redox-active center</keyword>
<keyword evidence="1 6" id="KW-0963">Cytoplasm</keyword>
<evidence type="ECO:0000256" key="1">
    <source>
        <dbReference type="ARBA" id="ARBA00022490"/>
    </source>
</evidence>
<evidence type="ECO:0000313" key="7">
    <source>
        <dbReference type="EMBL" id="QUW02430.1"/>
    </source>
</evidence>
<comment type="function">
    <text evidence="6">Redox regulated molecular chaperone. Protects both thermally unfolding and oxidatively damaged proteins from irreversible aggregation. Plays an important role in the bacterial defense system toward oxidative stress.</text>
</comment>
<organism evidence="7 8">
    <name type="scientific">Chloracidobacterium validum</name>
    <dbReference type="NCBI Taxonomy" id="2821543"/>
    <lineage>
        <taxon>Bacteria</taxon>
        <taxon>Pseudomonadati</taxon>
        <taxon>Acidobacteriota</taxon>
        <taxon>Terriglobia</taxon>
        <taxon>Terriglobales</taxon>
        <taxon>Acidobacteriaceae</taxon>
        <taxon>Chloracidobacterium</taxon>
    </lineage>
</organism>
<dbReference type="PANTHER" id="PTHR30111:SF1">
    <property type="entry name" value="33 KDA CHAPERONIN"/>
    <property type="match status" value="1"/>
</dbReference>
<proteinExistence type="inferred from homology"/>
<dbReference type="HAMAP" id="MF_00117">
    <property type="entry name" value="HslO"/>
    <property type="match status" value="1"/>
</dbReference>
<dbReference type="InterPro" id="IPR016153">
    <property type="entry name" value="Heat_shock_Hsp33_N"/>
</dbReference>
<reference evidence="7 8" key="1">
    <citation type="submission" date="2021-03" db="EMBL/GenBank/DDBJ databases">
        <title>Genomic and phenotypic characterization of Chloracidobacterium isolates provides evidence for multiple species.</title>
        <authorList>
            <person name="Saini M.K."/>
            <person name="Costas A.M.G."/>
            <person name="Tank M."/>
            <person name="Bryant D.A."/>
        </authorList>
    </citation>
    <scope>NUCLEOTIDE SEQUENCE [LARGE SCALE GENOMIC DNA]</scope>
    <source>
        <strain evidence="7 8">BV2-C</strain>
    </source>
</reference>
<dbReference type="NCBIfam" id="NF001033">
    <property type="entry name" value="PRK00114.1"/>
    <property type="match status" value="1"/>
</dbReference>
<dbReference type="RefSeq" id="WP_211428320.1">
    <property type="nucleotide sequence ID" value="NZ_CP072648.1"/>
</dbReference>
<keyword evidence="4 6" id="KW-0143">Chaperone</keyword>
<dbReference type="SUPFAM" id="SSF64397">
    <property type="entry name" value="Hsp33 domain"/>
    <property type="match status" value="1"/>
</dbReference>
<evidence type="ECO:0000256" key="3">
    <source>
        <dbReference type="ARBA" id="ARBA00023157"/>
    </source>
</evidence>
<evidence type="ECO:0000256" key="4">
    <source>
        <dbReference type="ARBA" id="ARBA00023186"/>
    </source>
</evidence>
<comment type="similarity">
    <text evidence="6">Belongs to the HSP33 family.</text>
</comment>
<dbReference type="Gene3D" id="3.90.1280.10">
    <property type="entry name" value="HSP33 redox switch-like"/>
    <property type="match status" value="1"/>
</dbReference>
<dbReference type="EMBL" id="CP072648">
    <property type="protein sequence ID" value="QUW02430.1"/>
    <property type="molecule type" value="Genomic_DNA"/>
</dbReference>
<sequence length="314" mass="33224">MKHSTTSTPDRLLQAVAADDGVRVVAATTTHLVQEACRRHGSWKTATVALGRALTGAALLASSLKTSERVTVHIEGRGPVGAITAEANARGEVRGYVRHPQTDVPLRSDGKLDVGAAVGKGVLHVIREGGFEIGLMEAYRGSVPLISGEIAEDLTYYLSHSEQIPSAMSLGVYMEAGDGVVGAAGGFLVQVLPEADEATIAHLERTVAAAPPITELVRAGATPEDIIRQALGALDWRPLTERPLGFVCTCSLERTERLLVALGVDEMRGLLAEQGQAELTCHYCNAIYRLSGDDLRRLIEAETVDSPSSSAPNS</sequence>